<dbReference type="SUPFAM" id="SSF56954">
    <property type="entry name" value="Outer membrane efflux proteins (OEP)"/>
    <property type="match status" value="1"/>
</dbReference>
<dbReference type="InterPro" id="IPR051906">
    <property type="entry name" value="TolC-like"/>
</dbReference>
<evidence type="ECO:0000256" key="5">
    <source>
        <dbReference type="ARBA" id="ARBA00023237"/>
    </source>
</evidence>
<keyword evidence="4" id="KW-0472">Membrane</keyword>
<reference evidence="8" key="1">
    <citation type="submission" date="2016-10" db="EMBL/GenBank/DDBJ databases">
        <authorList>
            <person name="de Groot N.N."/>
        </authorList>
    </citation>
    <scope>NUCLEOTIDE SEQUENCE</scope>
</reference>
<comment type="subcellular location">
    <subcellularLocation>
        <location evidence="1">Cell outer membrane</location>
    </subcellularLocation>
</comment>
<dbReference type="GO" id="GO:0015288">
    <property type="term" value="F:porin activity"/>
    <property type="evidence" value="ECO:0007669"/>
    <property type="project" value="TreeGrafter"/>
</dbReference>
<keyword evidence="3" id="KW-0812">Transmembrane</keyword>
<feature type="region of interest" description="Disordered" evidence="7">
    <location>
        <begin position="101"/>
        <end position="120"/>
    </location>
</feature>
<evidence type="ECO:0000256" key="6">
    <source>
        <dbReference type="SAM" id="Coils"/>
    </source>
</evidence>
<dbReference type="PANTHER" id="PTHR30026">
    <property type="entry name" value="OUTER MEMBRANE PROTEIN TOLC"/>
    <property type="match status" value="1"/>
</dbReference>
<evidence type="ECO:0000313" key="8">
    <source>
        <dbReference type="EMBL" id="SFV75832.1"/>
    </source>
</evidence>
<keyword evidence="5" id="KW-0998">Cell outer membrane</keyword>
<dbReference type="PANTHER" id="PTHR30026:SF20">
    <property type="entry name" value="OUTER MEMBRANE PROTEIN TOLC"/>
    <property type="match status" value="1"/>
</dbReference>
<dbReference type="GO" id="GO:0015562">
    <property type="term" value="F:efflux transmembrane transporter activity"/>
    <property type="evidence" value="ECO:0007669"/>
    <property type="project" value="InterPro"/>
</dbReference>
<dbReference type="EMBL" id="FPHP01000047">
    <property type="protein sequence ID" value="SFV75832.1"/>
    <property type="molecule type" value="Genomic_DNA"/>
</dbReference>
<proteinExistence type="predicted"/>
<dbReference type="GO" id="GO:1990281">
    <property type="term" value="C:efflux pump complex"/>
    <property type="evidence" value="ECO:0007669"/>
    <property type="project" value="TreeGrafter"/>
</dbReference>
<dbReference type="GO" id="GO:0009279">
    <property type="term" value="C:cell outer membrane"/>
    <property type="evidence" value="ECO:0007669"/>
    <property type="project" value="UniProtKB-SubCell"/>
</dbReference>
<evidence type="ECO:0000256" key="7">
    <source>
        <dbReference type="SAM" id="MobiDB-lite"/>
    </source>
</evidence>
<evidence type="ECO:0000256" key="4">
    <source>
        <dbReference type="ARBA" id="ARBA00023136"/>
    </source>
</evidence>
<keyword evidence="6" id="KW-0175">Coiled coil</keyword>
<organism evidence="8">
    <name type="scientific">hydrothermal vent metagenome</name>
    <dbReference type="NCBI Taxonomy" id="652676"/>
    <lineage>
        <taxon>unclassified sequences</taxon>
        <taxon>metagenomes</taxon>
        <taxon>ecological metagenomes</taxon>
    </lineage>
</organism>
<sequence length="459" mass="51933">MRKIFGVFSFALLLNGSLYANGLTLSRAIEILKANNLEIKIAKYDYKSALADKKVAEGNDAWGKLDLIGDAIASNDAGNVFGFKLTAREATFEDFGALEAQSQQNPNGTPPNQPGKTLNDPDLEGFFRARLKWQMPVYTSGKIKSYVKIAKAMTKMKQLEKDKMISSKIYELRKSYYDMALLVTSEKHLNKVMDNIHKLELMTQNMIDVGYAKKVDLLEVRAKKGNVKRHLMDIKLNKRLLYHYISFLLNQKVTEIEVPKTVVPMPKISTKEILDENIDIKRAEVGLAIRKNMIKVAESDNGVMAGVFAQYDISENTSEPGKDADFNNYGSYTFGGRATINLLDFGITDGKIQKAKVEYLKTKTQLQLAHKGIGLKIAKIKTEIKSYDERMQFLEKELALANAIYHNYEGRYVEKLVSMSDVIVKQTEQIAKILELQQVENKRNERIFALEKLTNGGMR</sequence>
<feature type="coiled-coil region" evidence="6">
    <location>
        <begin position="377"/>
        <end position="411"/>
    </location>
</feature>
<dbReference type="Gene3D" id="1.20.1600.10">
    <property type="entry name" value="Outer membrane efflux proteins (OEP)"/>
    <property type="match status" value="1"/>
</dbReference>
<name>A0A1W1D5Y2_9ZZZZ</name>
<evidence type="ECO:0000256" key="1">
    <source>
        <dbReference type="ARBA" id="ARBA00004442"/>
    </source>
</evidence>
<accession>A0A1W1D5Y2</accession>
<keyword evidence="2" id="KW-1134">Transmembrane beta strand</keyword>
<evidence type="ECO:0000256" key="3">
    <source>
        <dbReference type="ARBA" id="ARBA00022692"/>
    </source>
</evidence>
<dbReference type="AlphaFoldDB" id="A0A1W1D5Y2"/>
<evidence type="ECO:0000256" key="2">
    <source>
        <dbReference type="ARBA" id="ARBA00022452"/>
    </source>
</evidence>
<protein>
    <submittedName>
        <fullName evidence="8">Type I secretion system, outer membrane component LapE</fullName>
    </submittedName>
</protein>
<gene>
    <name evidence="8" type="ORF">MNB_SM-3-301</name>
</gene>